<evidence type="ECO:0000313" key="1">
    <source>
        <dbReference type="EMBL" id="KAJ7521566.1"/>
    </source>
</evidence>
<protein>
    <submittedName>
        <fullName evidence="1">Uncharacterized protein</fullName>
    </submittedName>
</protein>
<name>A0ACC2AVP8_DIPCM</name>
<keyword evidence="2" id="KW-1185">Reference proteome</keyword>
<reference evidence="2" key="1">
    <citation type="journal article" date="2024" name="Proc. Natl. Acad. Sci. U.S.A.">
        <title>Extraordinary preservation of gene collinearity over three hundred million years revealed in homosporous lycophytes.</title>
        <authorList>
            <person name="Li C."/>
            <person name="Wickell D."/>
            <person name="Kuo L.Y."/>
            <person name="Chen X."/>
            <person name="Nie B."/>
            <person name="Liao X."/>
            <person name="Peng D."/>
            <person name="Ji J."/>
            <person name="Jenkins J."/>
            <person name="Williams M."/>
            <person name="Shu S."/>
            <person name="Plott C."/>
            <person name="Barry K."/>
            <person name="Rajasekar S."/>
            <person name="Grimwood J."/>
            <person name="Han X."/>
            <person name="Sun S."/>
            <person name="Hou Z."/>
            <person name="He W."/>
            <person name="Dai G."/>
            <person name="Sun C."/>
            <person name="Schmutz J."/>
            <person name="Leebens-Mack J.H."/>
            <person name="Li F.W."/>
            <person name="Wang L."/>
        </authorList>
    </citation>
    <scope>NUCLEOTIDE SEQUENCE [LARGE SCALE GENOMIC DNA]</scope>
    <source>
        <strain evidence="2">cv. PW_Plant_1</strain>
    </source>
</reference>
<gene>
    <name evidence="1" type="ORF">O6H91_19G060100</name>
</gene>
<proteinExistence type="predicted"/>
<accession>A0ACC2AVP8</accession>
<organism evidence="1 2">
    <name type="scientific">Diphasiastrum complanatum</name>
    <name type="common">Issler's clubmoss</name>
    <name type="synonym">Lycopodium complanatum</name>
    <dbReference type="NCBI Taxonomy" id="34168"/>
    <lineage>
        <taxon>Eukaryota</taxon>
        <taxon>Viridiplantae</taxon>
        <taxon>Streptophyta</taxon>
        <taxon>Embryophyta</taxon>
        <taxon>Tracheophyta</taxon>
        <taxon>Lycopodiopsida</taxon>
        <taxon>Lycopodiales</taxon>
        <taxon>Lycopodiaceae</taxon>
        <taxon>Lycopodioideae</taxon>
        <taxon>Diphasiastrum</taxon>
    </lineage>
</organism>
<comment type="caution">
    <text evidence="1">The sequence shown here is derived from an EMBL/GenBank/DDBJ whole genome shotgun (WGS) entry which is preliminary data.</text>
</comment>
<sequence>MATEAVVDQVAGELNDALKIDKSATPDMVHAEQKHKKEKKVKENEKSKKATKAKMEAKSAGAKDSKKDTGLGLTVKKKENFGEWYSEVVVQAELIEYYDISGCYILRPWSYAIWESIKDFFDAEIKRIGVENAYFPMFVSQKALTQEKNHIEGFAPEVAWVTKSGDTELELPIAIRPTSETVMYPIFAKWIRGHRDLPLKLNQWCNIVRWEFKHPTPFIRSREFLWQEGHTAFASKSEADEEVLTILEFYRRIYEELLAVPVIKGIKSEVEKFAGGLYTTTVEAYIPTTGRGVQGGTSHCLGQNFAEMFDISFEDEKGERKKVWQNSWGLTTRTIGVMVMIHGDDKGLVLPPRVAPVQVIVIPVPYKDIDSNALFGACTHTSELLRKAGLRVKEDTRDNYSPGWKYSHWELKGVPLRIEIGPRDLTNKQVRVVRRDNFAKEDVPLSDLVSRVTDLLEDIQSSLLEKARKERDSCIVTVNTWDEFVAALNDKKMVLAPWCNEVEVEEDVKARTKGENGAAKTLCMPLEQNDLPEGSTCFASGKPAKKWALWGRSY</sequence>
<dbReference type="EMBL" id="CM055110">
    <property type="protein sequence ID" value="KAJ7521566.1"/>
    <property type="molecule type" value="Genomic_DNA"/>
</dbReference>
<evidence type="ECO:0000313" key="2">
    <source>
        <dbReference type="Proteomes" id="UP001162992"/>
    </source>
</evidence>
<dbReference type="Proteomes" id="UP001162992">
    <property type="component" value="Chromosome 19"/>
</dbReference>